<accession>A0A4S8HVT5</accession>
<feature type="domain" description="4-O-methyl-glucuronoyl methylesterase-like" evidence="5">
    <location>
        <begin position="249"/>
        <end position="303"/>
    </location>
</feature>
<dbReference type="SUPFAM" id="SSF53474">
    <property type="entry name" value="alpha/beta-Hydrolases"/>
    <property type="match status" value="1"/>
</dbReference>
<keyword evidence="2" id="KW-0732">Signal</keyword>
<evidence type="ECO:0000256" key="1">
    <source>
        <dbReference type="ARBA" id="ARBA00022487"/>
    </source>
</evidence>
<evidence type="ECO:0000313" key="7">
    <source>
        <dbReference type="Proteomes" id="UP000306918"/>
    </source>
</evidence>
<dbReference type="GO" id="GO:0052689">
    <property type="term" value="F:carboxylic ester hydrolase activity"/>
    <property type="evidence" value="ECO:0007669"/>
    <property type="project" value="UniProtKB-KW"/>
</dbReference>
<proteinExistence type="predicted"/>
<dbReference type="AlphaFoldDB" id="A0A4S8HVT5"/>
<evidence type="ECO:0000313" key="6">
    <source>
        <dbReference type="EMBL" id="THU39730.1"/>
    </source>
</evidence>
<dbReference type="InterPro" id="IPR013022">
    <property type="entry name" value="Xyl_isomerase-like_TIM-brl"/>
</dbReference>
<organism evidence="6 7">
    <name type="scientific">Niastella caeni</name>
    <dbReference type="NCBI Taxonomy" id="2569763"/>
    <lineage>
        <taxon>Bacteria</taxon>
        <taxon>Pseudomonadati</taxon>
        <taxon>Bacteroidota</taxon>
        <taxon>Chitinophagia</taxon>
        <taxon>Chitinophagales</taxon>
        <taxon>Chitinophagaceae</taxon>
        <taxon>Niastella</taxon>
    </lineage>
</organism>
<evidence type="ECO:0008006" key="8">
    <source>
        <dbReference type="Google" id="ProtNLM"/>
    </source>
</evidence>
<dbReference type="RefSeq" id="WP_136577862.1">
    <property type="nucleotide sequence ID" value="NZ_STFF01000003.1"/>
</dbReference>
<evidence type="ECO:0000259" key="4">
    <source>
        <dbReference type="Pfam" id="PF01261"/>
    </source>
</evidence>
<sequence>MIRKFIFCIWMLVSIDCLSQTSDDAYREPLKQVLKEIEQQYGIRIRFSDAMVSDRWVTYARWRFRPDVEKTLANVLASQDLSFSKTGDKSYKISAFQYHLKTVEEGKAQLEYLSSLYNDVASWEKRKSELRACMYSALQLSPMPAAPASKPVITPVRKMDGYTVENIAFEILPGVYTSASLYRPAKVKGKIPVVLCPDGHWDKHRYRADCQYRCATLARMGCMAISYDIFAWGESLLQFKSEDHRRSLAMTVQALGAFRILDYLLALKEADTSRVAISGGSGGGSHTMLVTALDDRIKLSVPVVMLSSYHSGGCPCESGMPVHLCGGGTNNPEIAAMAAPRPQLVISDGKDWTAHVPETEFPYLKKMYGYYGKPDIVENVHLPEEGHDYGINKRIALYEFIGKHFRLDMKTVKDATGKIDESKVTIEPEAALKVFGEHGEKLPANAIHSYEELKKLFETAGTQSKNENKQYKIAVVDLMILKRQKLGAFQLTKEIGADGVEVDMGGLGQRETFDNKLAIDSVREQFLNKAKELNLEITSLAMTGFYAQSFPERPTAVKAVQDCINTMKQMNVKVAFLPLGIRGDLVKYPELRPAVIERLKEVGKMAEAAGVVIGIETALSATEEVKLLKDIGSPAIQIYFNFSNPLQAGRDLYKELAILGKDRICQIHCTNKDSVWLQNDPQINMNRVKLTLEKMGWTGWLVIERSRDATDPRNVKKNFSANTAYLKSIFQ</sequence>
<evidence type="ECO:0000256" key="2">
    <source>
        <dbReference type="ARBA" id="ARBA00022729"/>
    </source>
</evidence>
<keyword evidence="1" id="KW-0719">Serine esterase</keyword>
<dbReference type="EMBL" id="STFF01000003">
    <property type="protein sequence ID" value="THU39730.1"/>
    <property type="molecule type" value="Genomic_DNA"/>
</dbReference>
<dbReference type="SUPFAM" id="SSF51658">
    <property type="entry name" value="Xylose isomerase-like"/>
    <property type="match status" value="1"/>
</dbReference>
<keyword evidence="3" id="KW-0378">Hydrolase</keyword>
<dbReference type="Gene3D" id="3.40.50.1820">
    <property type="entry name" value="alpha/beta hydrolase"/>
    <property type="match status" value="1"/>
</dbReference>
<dbReference type="Proteomes" id="UP000306918">
    <property type="component" value="Unassembled WGS sequence"/>
</dbReference>
<name>A0A4S8HVT5_9BACT</name>
<dbReference type="InterPro" id="IPR029058">
    <property type="entry name" value="AB_hydrolase_fold"/>
</dbReference>
<dbReference type="OrthoDB" id="3668964at2"/>
<dbReference type="InterPro" id="IPR050261">
    <property type="entry name" value="FrsA_esterase"/>
</dbReference>
<feature type="domain" description="Xylose isomerase-like TIM barrel" evidence="4">
    <location>
        <begin position="489"/>
        <end position="716"/>
    </location>
</feature>
<evidence type="ECO:0000256" key="3">
    <source>
        <dbReference type="ARBA" id="ARBA00022801"/>
    </source>
</evidence>
<dbReference type="InterPro" id="IPR036237">
    <property type="entry name" value="Xyl_isomerase-like_sf"/>
</dbReference>
<dbReference type="PANTHER" id="PTHR22946">
    <property type="entry name" value="DIENELACTONE HYDROLASE DOMAIN-CONTAINING PROTEIN-RELATED"/>
    <property type="match status" value="1"/>
</dbReference>
<keyword evidence="7" id="KW-1185">Reference proteome</keyword>
<dbReference type="Pfam" id="PF22244">
    <property type="entry name" value="GCE_fung"/>
    <property type="match status" value="1"/>
</dbReference>
<dbReference type="Gene3D" id="3.20.20.150">
    <property type="entry name" value="Divalent-metal-dependent TIM barrel enzymes"/>
    <property type="match status" value="1"/>
</dbReference>
<dbReference type="PANTHER" id="PTHR22946:SF8">
    <property type="entry name" value="ACETYL XYLAN ESTERASE DOMAIN-CONTAINING PROTEIN"/>
    <property type="match status" value="1"/>
</dbReference>
<dbReference type="Pfam" id="PF01261">
    <property type="entry name" value="AP_endonuc_2"/>
    <property type="match status" value="1"/>
</dbReference>
<comment type="caution">
    <text evidence="6">The sequence shown here is derived from an EMBL/GenBank/DDBJ whole genome shotgun (WGS) entry which is preliminary data.</text>
</comment>
<reference evidence="6 7" key="1">
    <citation type="submission" date="2019-04" db="EMBL/GenBank/DDBJ databases">
        <title>Niastella caeni sp. nov., isolated from activated sludge.</title>
        <authorList>
            <person name="Sheng M."/>
        </authorList>
    </citation>
    <scope>NUCLEOTIDE SEQUENCE [LARGE SCALE GENOMIC DNA]</scope>
    <source>
        <strain evidence="6 7">HX-2-15</strain>
    </source>
</reference>
<evidence type="ECO:0000259" key="5">
    <source>
        <dbReference type="Pfam" id="PF22244"/>
    </source>
</evidence>
<dbReference type="InterPro" id="IPR054579">
    <property type="entry name" value="GCE-like_dom"/>
</dbReference>
<gene>
    <name evidence="6" type="ORF">FAM09_14640</name>
</gene>
<protein>
    <recommendedName>
        <fullName evidence="8">Sugar phosphate isomerase/epimerase</fullName>
    </recommendedName>
</protein>